<sequence length="812" mass="92899">MSNKRKNESGLSLESLEKKLKKYQDLIKIEKSFKKVNDSSTSASSSEDLDNDDQRQSQHSEHDVVVTTKDSKTSDESPESRLLKDKTYNLHPELSACWKEIVSSGLEKEAKTKLIDSYPNKGNCTLSAPVLNPELIPLLNKTAKSRDKYLTQNQDLCGRSLVALGQAISNIFNDDNNPVDKNELLQLLCDSSSLMCESMFQLGKSRRSQIYSCVDDKRKTVLEDSVTDEFRFGQDLSKRIKNSVTMEKTFVYEDPTSKEGFFKGGDSFKLEEPVCFTRQRQTDGLSTLPILEISPAEQDQSGFNPISSSRSEFKSIQSNSEQKVEVSVVAGQLKYFLHAWSNITSDPFILEIISGYKIPFTMTPIQSFIPTNDSFCDNDKIKIQGSMIIDPRNLIPRHLIPRLMIPRHIRAQHIFFGEFSYIPAYILQYILGYIPSIYSRIYIFSVGVCSQNVKISREFLESLGFIINEKKNKLAPSTSCKFLDFIFNSEQMTVELTQEKRFNIELILTFKNLTHCSIREFSQLVGNITAACPSINYGWLHSKKFEQQRYLELLKYCSWHRDPLAFCIDALTIDWNELNFFAFPPFSLILKKLKKIQTDQACGILVVPNWCGQPWYPLWLSLLDSQPIIFQPDSNLLRSSCTKNPLVSRLLKGAYNIKPAKSRYDRIYSLDPILDKLELLRPLSNLDRPQLTTKLAVLLALTTAHRIQTIASIKRCNIIRSGENYEIEIPDRMKTSKRGVFQQLLILPKFHKNVNLCVVSTLEKYLECTSLLAKNPINLFITTLVGRINQKYSKNFITDQSSKIKIHSLNLF</sequence>
<feature type="region of interest" description="Disordered" evidence="1">
    <location>
        <begin position="35"/>
        <end position="84"/>
    </location>
</feature>
<evidence type="ECO:0000313" key="3">
    <source>
        <dbReference type="Proteomes" id="UP000786811"/>
    </source>
</evidence>
<keyword evidence="3" id="KW-1185">Reference proteome</keyword>
<organism evidence="2 3">
    <name type="scientific">Cotesia congregata</name>
    <name type="common">Parasitoid wasp</name>
    <name type="synonym">Apanteles congregatus</name>
    <dbReference type="NCBI Taxonomy" id="51543"/>
    <lineage>
        <taxon>Eukaryota</taxon>
        <taxon>Metazoa</taxon>
        <taxon>Ecdysozoa</taxon>
        <taxon>Arthropoda</taxon>
        <taxon>Hexapoda</taxon>
        <taxon>Insecta</taxon>
        <taxon>Pterygota</taxon>
        <taxon>Neoptera</taxon>
        <taxon>Endopterygota</taxon>
        <taxon>Hymenoptera</taxon>
        <taxon>Apocrita</taxon>
        <taxon>Ichneumonoidea</taxon>
        <taxon>Braconidae</taxon>
        <taxon>Microgastrinae</taxon>
        <taxon>Cotesia</taxon>
    </lineage>
</organism>
<dbReference type="PANTHER" id="PTHR33050:SF7">
    <property type="entry name" value="RIBONUCLEASE H"/>
    <property type="match status" value="1"/>
</dbReference>
<dbReference type="Proteomes" id="UP000786811">
    <property type="component" value="Unassembled WGS sequence"/>
</dbReference>
<comment type="caution">
    <text evidence="2">The sequence shown here is derived from an EMBL/GenBank/DDBJ whole genome shotgun (WGS) entry which is preliminary data.</text>
</comment>
<dbReference type="OrthoDB" id="7701645at2759"/>
<dbReference type="PANTHER" id="PTHR33050">
    <property type="entry name" value="REVERSE TRANSCRIPTASE DOMAIN-CONTAINING PROTEIN"/>
    <property type="match status" value="1"/>
</dbReference>
<evidence type="ECO:0000256" key="1">
    <source>
        <dbReference type="SAM" id="MobiDB-lite"/>
    </source>
</evidence>
<evidence type="ECO:0000313" key="2">
    <source>
        <dbReference type="EMBL" id="CAG5109271.1"/>
    </source>
</evidence>
<accession>A0A8J2HUG7</accession>
<name>A0A8J2HUG7_COTCN</name>
<feature type="compositionally biased region" description="Basic and acidic residues" evidence="1">
    <location>
        <begin position="52"/>
        <end position="84"/>
    </location>
</feature>
<reference evidence="2" key="1">
    <citation type="submission" date="2021-04" db="EMBL/GenBank/DDBJ databases">
        <authorList>
            <person name="Chebbi M.A.C M."/>
        </authorList>
    </citation>
    <scope>NUCLEOTIDE SEQUENCE</scope>
</reference>
<dbReference type="InterPro" id="IPR052055">
    <property type="entry name" value="Hepadnavirus_pol/RT"/>
</dbReference>
<dbReference type="EMBL" id="CAJNRD030001124">
    <property type="protein sequence ID" value="CAG5109271.1"/>
    <property type="molecule type" value="Genomic_DNA"/>
</dbReference>
<proteinExistence type="predicted"/>
<protein>
    <submittedName>
        <fullName evidence="2">Uncharacterized protein</fullName>
    </submittedName>
</protein>
<gene>
    <name evidence="2" type="ORF">HICCMSTLAB_LOCUS13907</name>
</gene>
<dbReference type="AlphaFoldDB" id="A0A8J2HUG7"/>